<evidence type="ECO:0000313" key="2">
    <source>
        <dbReference type="Proteomes" id="UP001143910"/>
    </source>
</evidence>
<sequence length="352" mass="37094">MTAQSLPKTVHQWNVDVTSGSDSLRFSEQPLPQIGDDEVLVKLQAASLNFRDMLIPRGEYPFPIAANVVPGSDGAGTVLAVGKHVSRFQPGDKVVTVFSPDYIGGPVTPAATVGSLGAGFDGVFRTFGIFKAHGLVALPKGLTMAEGATLPCAGVTAWNALFGLSDNKLLCGQWVLTQGTGGVSVFALQFAKAIGARVISTTGSSEKVKFLKDLGADHVINYRDDLEWGSTAKKLTGGIGVDHVVETSGPPSMAQSLSAVKVGGVISIIGFVAGQAKDQPGFLECLLHFCTARGIMVGSRAQMEEMCQAIEANLGKLHPVVDSRVFKLDQLKEAFEYLGLGQHKGKVVLEIE</sequence>
<accession>A0ACC1NH21</accession>
<dbReference type="Proteomes" id="UP001143910">
    <property type="component" value="Unassembled WGS sequence"/>
</dbReference>
<proteinExistence type="predicted"/>
<keyword evidence="2" id="KW-1185">Reference proteome</keyword>
<gene>
    <name evidence="1" type="ORF">NQ176_g3738</name>
</gene>
<dbReference type="EMBL" id="JANJQO010000362">
    <property type="protein sequence ID" value="KAJ2978582.1"/>
    <property type="molecule type" value="Genomic_DNA"/>
</dbReference>
<name>A0ACC1NH21_9HYPO</name>
<evidence type="ECO:0000313" key="1">
    <source>
        <dbReference type="EMBL" id="KAJ2978582.1"/>
    </source>
</evidence>
<reference evidence="1" key="1">
    <citation type="submission" date="2022-08" db="EMBL/GenBank/DDBJ databases">
        <title>Genome Sequence of Lecanicillium fungicola.</title>
        <authorList>
            <person name="Buettner E."/>
        </authorList>
    </citation>
    <scope>NUCLEOTIDE SEQUENCE</scope>
    <source>
        <strain evidence="1">Babe33</strain>
    </source>
</reference>
<organism evidence="1 2">
    <name type="scientific">Zarea fungicola</name>
    <dbReference type="NCBI Taxonomy" id="93591"/>
    <lineage>
        <taxon>Eukaryota</taxon>
        <taxon>Fungi</taxon>
        <taxon>Dikarya</taxon>
        <taxon>Ascomycota</taxon>
        <taxon>Pezizomycotina</taxon>
        <taxon>Sordariomycetes</taxon>
        <taxon>Hypocreomycetidae</taxon>
        <taxon>Hypocreales</taxon>
        <taxon>Cordycipitaceae</taxon>
        <taxon>Zarea</taxon>
    </lineage>
</organism>
<comment type="caution">
    <text evidence="1">The sequence shown here is derived from an EMBL/GenBank/DDBJ whole genome shotgun (WGS) entry which is preliminary data.</text>
</comment>
<protein>
    <submittedName>
        <fullName evidence="1">Uncharacterized protein</fullName>
    </submittedName>
</protein>